<dbReference type="SMART" id="SM00382">
    <property type="entry name" value="AAA"/>
    <property type="match status" value="1"/>
</dbReference>
<evidence type="ECO:0000256" key="6">
    <source>
        <dbReference type="SAM" id="MobiDB-lite"/>
    </source>
</evidence>
<dbReference type="CDD" id="cd03230">
    <property type="entry name" value="ABC_DR_subfamily_A"/>
    <property type="match status" value="1"/>
</dbReference>
<dbReference type="GO" id="GO:0005524">
    <property type="term" value="F:ATP binding"/>
    <property type="evidence" value="ECO:0007669"/>
    <property type="project" value="UniProtKB-KW"/>
</dbReference>
<dbReference type="AlphaFoldDB" id="A0A225CLR9"/>
<dbReference type="EMBL" id="MZMQ01000001">
    <property type="protein sequence ID" value="OQJ62682.1"/>
    <property type="molecule type" value="Genomic_DNA"/>
</dbReference>
<dbReference type="RefSeq" id="WP_237583311.1">
    <property type="nucleotide sequence ID" value="NZ_CP040788.1"/>
</dbReference>
<evidence type="ECO:0000256" key="1">
    <source>
        <dbReference type="ARBA" id="ARBA00004202"/>
    </source>
</evidence>
<dbReference type="GO" id="GO:0046677">
    <property type="term" value="P:response to antibiotic"/>
    <property type="evidence" value="ECO:0007669"/>
    <property type="project" value="UniProtKB-KW"/>
</dbReference>
<dbReference type="InterPro" id="IPR003593">
    <property type="entry name" value="AAA+_ATPase"/>
</dbReference>
<keyword evidence="5" id="KW-0046">Antibiotic resistance</keyword>
<dbReference type="InterPro" id="IPR003439">
    <property type="entry name" value="ABC_transporter-like_ATP-bd"/>
</dbReference>
<dbReference type="InterPro" id="IPR050763">
    <property type="entry name" value="ABC_transporter_ATP-binding"/>
</dbReference>
<evidence type="ECO:0000313" key="8">
    <source>
        <dbReference type="EMBL" id="OQJ62682.1"/>
    </source>
</evidence>
<feature type="region of interest" description="Disordered" evidence="6">
    <location>
        <begin position="295"/>
        <end position="356"/>
    </location>
</feature>
<evidence type="ECO:0000256" key="2">
    <source>
        <dbReference type="ARBA" id="ARBA00022448"/>
    </source>
</evidence>
<evidence type="ECO:0000313" key="9">
    <source>
        <dbReference type="Proteomes" id="UP000215316"/>
    </source>
</evidence>
<dbReference type="PROSITE" id="PS00211">
    <property type="entry name" value="ABC_TRANSPORTER_1"/>
    <property type="match status" value="1"/>
</dbReference>
<keyword evidence="4 8" id="KW-0067">ATP-binding</keyword>
<sequence length="356" mass="36235">MTDAVELDGITRAFGRTRALDAASFALAPGLVHALLGPNGSGKTTAIDVLTATRRPDAGRARVLGHDVRRGGPTASLVAVMPQALAFPEYLTVREVLALALVPHAGALTPAAAIDRFDLDRLAARQTGGLSGGERRRVALACVVGAGTPVVVLDEPSAALDIPGRAAVRDAITAVRDSGRTVLLASHDMEEVAALADTVVCLDHGRVLGHWTASDFRGLAGVRRVGFRATPHEARAFVPCGARPEQVAEPLPGERVRWSIDTDRSDAVAGLVLAVIEDPELTVTEPGLGEIFARVLEGGGPGGGGPGGGSPSGGAPGGDASDASAPGSPVPDHGSAAPPAPRADPARRTAHEEPRA</sequence>
<gene>
    <name evidence="8" type="ORF">B5P24_06570</name>
</gene>
<evidence type="ECO:0000256" key="3">
    <source>
        <dbReference type="ARBA" id="ARBA00022741"/>
    </source>
</evidence>
<comment type="caution">
    <text evidence="8">The sequence shown here is derived from an EMBL/GenBank/DDBJ whole genome shotgun (WGS) entry which is preliminary data.</text>
</comment>
<evidence type="ECO:0000256" key="4">
    <source>
        <dbReference type="ARBA" id="ARBA00022840"/>
    </source>
</evidence>
<dbReference type="Proteomes" id="UP000215316">
    <property type="component" value="Unassembled WGS sequence"/>
</dbReference>
<comment type="subcellular location">
    <subcellularLocation>
        <location evidence="1">Cell membrane</location>
        <topology evidence="1">Peripheral membrane protein</topology>
    </subcellularLocation>
</comment>
<dbReference type="Gene3D" id="3.40.50.300">
    <property type="entry name" value="P-loop containing nucleotide triphosphate hydrolases"/>
    <property type="match status" value="1"/>
</dbReference>
<feature type="compositionally biased region" description="Low complexity" evidence="6">
    <location>
        <begin position="318"/>
        <end position="327"/>
    </location>
</feature>
<dbReference type="InterPro" id="IPR017871">
    <property type="entry name" value="ABC_transporter-like_CS"/>
</dbReference>
<dbReference type="Pfam" id="PF00005">
    <property type="entry name" value="ABC_tran"/>
    <property type="match status" value="1"/>
</dbReference>
<organism evidence="8 9">
    <name type="scientific">Clavibacter tessellarius</name>
    <dbReference type="NCBI Taxonomy" id="31965"/>
    <lineage>
        <taxon>Bacteria</taxon>
        <taxon>Bacillati</taxon>
        <taxon>Actinomycetota</taxon>
        <taxon>Actinomycetes</taxon>
        <taxon>Micrococcales</taxon>
        <taxon>Microbacteriaceae</taxon>
        <taxon>Clavibacter</taxon>
    </lineage>
</organism>
<dbReference type="GO" id="GO:0016887">
    <property type="term" value="F:ATP hydrolysis activity"/>
    <property type="evidence" value="ECO:0007669"/>
    <property type="project" value="InterPro"/>
</dbReference>
<accession>A0A225CLR9</accession>
<evidence type="ECO:0000259" key="7">
    <source>
        <dbReference type="PROSITE" id="PS50893"/>
    </source>
</evidence>
<feature type="domain" description="ABC transporter" evidence="7">
    <location>
        <begin position="5"/>
        <end position="229"/>
    </location>
</feature>
<dbReference type="SUPFAM" id="SSF52540">
    <property type="entry name" value="P-loop containing nucleoside triphosphate hydrolases"/>
    <property type="match status" value="1"/>
</dbReference>
<dbReference type="InterPro" id="IPR027417">
    <property type="entry name" value="P-loop_NTPase"/>
</dbReference>
<protein>
    <submittedName>
        <fullName evidence="8">ABC transporter ATP-binding protein</fullName>
    </submittedName>
</protein>
<feature type="compositionally biased region" description="Gly residues" evidence="6">
    <location>
        <begin position="297"/>
        <end position="317"/>
    </location>
</feature>
<dbReference type="PANTHER" id="PTHR42711">
    <property type="entry name" value="ABC TRANSPORTER ATP-BINDING PROTEIN"/>
    <property type="match status" value="1"/>
</dbReference>
<dbReference type="PROSITE" id="PS50893">
    <property type="entry name" value="ABC_TRANSPORTER_2"/>
    <property type="match status" value="1"/>
</dbReference>
<feature type="compositionally biased region" description="Basic and acidic residues" evidence="6">
    <location>
        <begin position="344"/>
        <end position="356"/>
    </location>
</feature>
<name>A0A225CLR9_9MICO</name>
<reference evidence="8" key="1">
    <citation type="submission" date="2017-08" db="EMBL/GenBank/DDBJ databases">
        <title>Genomes of multiple Clavibacter strains from different subspecies.</title>
        <authorList>
            <person name="Yuan X.-K."/>
            <person name="Li X.-S."/>
            <person name="Nie J."/>
            <person name="De Boer S.H."/>
        </authorList>
    </citation>
    <scope>NUCLEOTIDE SEQUENCE [LARGE SCALE GENOMIC DNA]</scope>
    <source>
        <strain evidence="8">ATCC 33566</strain>
    </source>
</reference>
<keyword evidence="2" id="KW-0813">Transport</keyword>
<keyword evidence="9" id="KW-1185">Reference proteome</keyword>
<proteinExistence type="predicted"/>
<keyword evidence="3" id="KW-0547">Nucleotide-binding</keyword>
<dbReference type="GO" id="GO:0005886">
    <property type="term" value="C:plasma membrane"/>
    <property type="evidence" value="ECO:0007669"/>
    <property type="project" value="UniProtKB-SubCell"/>
</dbReference>
<evidence type="ECO:0000256" key="5">
    <source>
        <dbReference type="ARBA" id="ARBA00023251"/>
    </source>
</evidence>
<dbReference type="PANTHER" id="PTHR42711:SF17">
    <property type="entry name" value="ABC TRANSPORTER ATP-BINDING PROTEIN"/>
    <property type="match status" value="1"/>
</dbReference>